<organism evidence="2 3">
    <name type="scientific">Shinella oryzae</name>
    <dbReference type="NCBI Taxonomy" id="2871820"/>
    <lineage>
        <taxon>Bacteria</taxon>
        <taxon>Pseudomonadati</taxon>
        <taxon>Pseudomonadota</taxon>
        <taxon>Alphaproteobacteria</taxon>
        <taxon>Hyphomicrobiales</taxon>
        <taxon>Rhizobiaceae</taxon>
        <taxon>Shinella</taxon>
    </lineage>
</organism>
<accession>A0ABY9K7M7</accession>
<proteinExistence type="predicted"/>
<evidence type="ECO:0000313" key="2">
    <source>
        <dbReference type="EMBL" id="WLS04585.1"/>
    </source>
</evidence>
<dbReference type="Proteomes" id="UP001225788">
    <property type="component" value="Chromosome"/>
</dbReference>
<evidence type="ECO:0008006" key="4">
    <source>
        <dbReference type="Google" id="ProtNLM"/>
    </source>
</evidence>
<name>A0ABY9K7M7_9HYPH</name>
<dbReference type="EMBL" id="CP132314">
    <property type="protein sequence ID" value="WLS04585.1"/>
    <property type="molecule type" value="Genomic_DNA"/>
</dbReference>
<evidence type="ECO:0000313" key="3">
    <source>
        <dbReference type="Proteomes" id="UP001225788"/>
    </source>
</evidence>
<reference evidence="2 3" key="1">
    <citation type="submission" date="2023-08" db="EMBL/GenBank/DDBJ databases">
        <title>Pathogen: clinical or host-associated sample.</title>
        <authorList>
            <person name="Hergert J."/>
            <person name="Casey R."/>
            <person name="Wagner J."/>
            <person name="Young E.L."/>
            <person name="Oakeson K.F."/>
        </authorList>
    </citation>
    <scope>NUCLEOTIDE SEQUENCE [LARGE SCALE GENOMIC DNA]</scope>
    <source>
        <strain evidence="2 3">UPHL-collab-2</strain>
    </source>
</reference>
<feature type="region of interest" description="Disordered" evidence="1">
    <location>
        <begin position="312"/>
        <end position="361"/>
    </location>
</feature>
<evidence type="ECO:0000256" key="1">
    <source>
        <dbReference type="SAM" id="MobiDB-lite"/>
    </source>
</evidence>
<gene>
    <name evidence="2" type="ORF">Q9315_08255</name>
</gene>
<feature type="compositionally biased region" description="Acidic residues" evidence="1">
    <location>
        <begin position="320"/>
        <end position="330"/>
    </location>
</feature>
<sequence>MRKTRKADPKPKKEPVVAIPAEHEPLLTEVHDAVKAMGRRTTGQAYELGYQLARAKAVLPEKMFGRWTSTVCGYTPRQGRNYVAIHEHLQEHRERLEAAAVVPTVLFVLASAKPEKIEAVLAVVESGERLTVGQVKNLIKDGDEGQPERKAAIGGLAGLRRAAEAKLKDELTQFIELSKRILKAAGPIAELLEKGKHVSKKSLADKVEVDAYKAAGLLRSAIFPERVDANRATNTGADDALVGWGSVPALFGRLGDSPRWPGKDEFPTWVTGTVLPMLRFVVHGDPLPGAYQEAAPSPTDDAVEEARLALEDIPALEGPSGEDDRDDDDGSAASDVETPLVEAEPQAPEKRRAMKEGLAGV</sequence>
<keyword evidence="3" id="KW-1185">Reference proteome</keyword>
<protein>
    <recommendedName>
        <fullName evidence="4">DUF3102 domain-containing protein</fullName>
    </recommendedName>
</protein>
<dbReference type="RefSeq" id="WP_306160684.1">
    <property type="nucleotide sequence ID" value="NZ_CP132314.1"/>
</dbReference>